<reference evidence="1" key="1">
    <citation type="submission" date="2021-01" db="EMBL/GenBank/DDBJ databases">
        <title>Whole genome shotgun sequence of Planotetraspora silvatica NBRC 100141.</title>
        <authorList>
            <person name="Komaki H."/>
            <person name="Tamura T."/>
        </authorList>
    </citation>
    <scope>NUCLEOTIDE SEQUENCE</scope>
    <source>
        <strain evidence="1">NBRC 100141</strain>
    </source>
</reference>
<proteinExistence type="predicted"/>
<dbReference type="Proteomes" id="UP000644610">
    <property type="component" value="Unassembled WGS sequence"/>
</dbReference>
<gene>
    <name evidence="1" type="ORF">Psi02_69500</name>
</gene>
<accession>A0A8J3XSH7</accession>
<sequence length="74" mass="7487">MAITFMLGLWPISSSPRSDTVVAVGVPVYMADGIADSADRVGDGDPGVVHAAAGMRTAARTAAAIGRFTVPPCI</sequence>
<comment type="caution">
    <text evidence="1">The sequence shown here is derived from an EMBL/GenBank/DDBJ whole genome shotgun (WGS) entry which is preliminary data.</text>
</comment>
<dbReference type="EMBL" id="BOOQ01000053">
    <property type="protein sequence ID" value="GII50526.1"/>
    <property type="molecule type" value="Genomic_DNA"/>
</dbReference>
<dbReference type="AlphaFoldDB" id="A0A8J3XSH7"/>
<name>A0A8J3XSH7_9ACTN</name>
<evidence type="ECO:0000313" key="2">
    <source>
        <dbReference type="Proteomes" id="UP000644610"/>
    </source>
</evidence>
<organism evidence="1 2">
    <name type="scientific">Planotetraspora silvatica</name>
    <dbReference type="NCBI Taxonomy" id="234614"/>
    <lineage>
        <taxon>Bacteria</taxon>
        <taxon>Bacillati</taxon>
        <taxon>Actinomycetota</taxon>
        <taxon>Actinomycetes</taxon>
        <taxon>Streptosporangiales</taxon>
        <taxon>Streptosporangiaceae</taxon>
        <taxon>Planotetraspora</taxon>
    </lineage>
</organism>
<evidence type="ECO:0000313" key="1">
    <source>
        <dbReference type="EMBL" id="GII50526.1"/>
    </source>
</evidence>
<keyword evidence="2" id="KW-1185">Reference proteome</keyword>
<protein>
    <submittedName>
        <fullName evidence="1">Uncharacterized protein</fullName>
    </submittedName>
</protein>